<comment type="caution">
    <text evidence="2">The sequence shown here is derived from an EMBL/GenBank/DDBJ whole genome shotgun (WGS) entry which is preliminary data.</text>
</comment>
<reference evidence="3" key="1">
    <citation type="journal article" date="2019" name="Int. J. Syst. Evol. Microbiol.">
        <title>The Global Catalogue of Microorganisms (GCM) 10K type strain sequencing project: providing services to taxonomists for standard genome sequencing and annotation.</title>
        <authorList>
            <consortium name="The Broad Institute Genomics Platform"/>
            <consortium name="The Broad Institute Genome Sequencing Center for Infectious Disease"/>
            <person name="Wu L."/>
            <person name="Ma J."/>
        </authorList>
    </citation>
    <scope>NUCLEOTIDE SEQUENCE [LARGE SCALE GENOMIC DNA]</scope>
    <source>
        <strain evidence="3">JCM 9371</strain>
    </source>
</reference>
<organism evidence="2 3">
    <name type="scientific">Actinomadura fibrosa</name>
    <dbReference type="NCBI Taxonomy" id="111802"/>
    <lineage>
        <taxon>Bacteria</taxon>
        <taxon>Bacillati</taxon>
        <taxon>Actinomycetota</taxon>
        <taxon>Actinomycetes</taxon>
        <taxon>Streptosporangiales</taxon>
        <taxon>Thermomonosporaceae</taxon>
        <taxon>Actinomadura</taxon>
    </lineage>
</organism>
<evidence type="ECO:0000313" key="3">
    <source>
        <dbReference type="Proteomes" id="UP001597063"/>
    </source>
</evidence>
<keyword evidence="3" id="KW-1185">Reference proteome</keyword>
<keyword evidence="2" id="KW-0378">Hydrolase</keyword>
<dbReference type="Pfam" id="PF13365">
    <property type="entry name" value="Trypsin_2"/>
    <property type="match status" value="1"/>
</dbReference>
<dbReference type="Gene3D" id="2.40.10.10">
    <property type="entry name" value="Trypsin-like serine proteases"/>
    <property type="match status" value="2"/>
</dbReference>
<name>A0ABW2XLI5_9ACTN</name>
<evidence type="ECO:0000313" key="2">
    <source>
        <dbReference type="EMBL" id="MFD0687226.1"/>
    </source>
</evidence>
<dbReference type="SUPFAM" id="SSF50494">
    <property type="entry name" value="Trypsin-like serine proteases"/>
    <property type="match status" value="1"/>
</dbReference>
<accession>A0ABW2XLI5</accession>
<evidence type="ECO:0000256" key="1">
    <source>
        <dbReference type="SAM" id="SignalP"/>
    </source>
</evidence>
<proteinExistence type="predicted"/>
<feature type="chain" id="PRO_5045889830" evidence="1">
    <location>
        <begin position="24"/>
        <end position="291"/>
    </location>
</feature>
<keyword evidence="1" id="KW-0732">Signal</keyword>
<dbReference type="RefSeq" id="WP_131762328.1">
    <property type="nucleotide sequence ID" value="NZ_CAACUY010000223.1"/>
</dbReference>
<protein>
    <submittedName>
        <fullName evidence="2">Serine protease</fullName>
    </submittedName>
</protein>
<dbReference type="GO" id="GO:0006508">
    <property type="term" value="P:proteolysis"/>
    <property type="evidence" value="ECO:0007669"/>
    <property type="project" value="UniProtKB-KW"/>
</dbReference>
<dbReference type="GO" id="GO:0008233">
    <property type="term" value="F:peptidase activity"/>
    <property type="evidence" value="ECO:0007669"/>
    <property type="project" value="UniProtKB-KW"/>
</dbReference>
<dbReference type="InterPro" id="IPR043504">
    <property type="entry name" value="Peptidase_S1_PA_chymotrypsin"/>
</dbReference>
<dbReference type="Proteomes" id="UP001597063">
    <property type="component" value="Unassembled WGS sequence"/>
</dbReference>
<dbReference type="InterPro" id="IPR009003">
    <property type="entry name" value="Peptidase_S1_PA"/>
</dbReference>
<sequence>MPRRLLGIIAAAFLGAATVTATAGTATAAAAPAPPITAVDFTGIVALSNCSGSLVRTPTAADTDPALVLTNGHCYEGGEPAAGQVITNRASSRSFSLLDPTGRRTLGTLRASTMLYATMTDTDVALYRLNTTYARIQQTYGTPALRLSLQHPTAGTDIRVVSGYWRRIYSCRLDGFAYRLRESQWTWKDSLRYTSECQVIGGTSGSPVIDAASGQVVGANNTINEDGGRCTLNNPCEVDQSGAVTVRPNIGYAQETYILAACIAPGSVLDYGRSGCLVPRPAASAARGARR</sequence>
<feature type="signal peptide" evidence="1">
    <location>
        <begin position="1"/>
        <end position="23"/>
    </location>
</feature>
<gene>
    <name evidence="2" type="ORF">ACFQZM_22190</name>
</gene>
<dbReference type="EMBL" id="JBHTGP010000012">
    <property type="protein sequence ID" value="MFD0687226.1"/>
    <property type="molecule type" value="Genomic_DNA"/>
</dbReference>
<keyword evidence="2" id="KW-0645">Protease</keyword>